<evidence type="ECO:0000256" key="2">
    <source>
        <dbReference type="ARBA" id="ARBA00009604"/>
    </source>
</evidence>
<comment type="cofactor">
    <cofactor evidence="9">
        <name>Mg(2+)</name>
        <dbReference type="ChEBI" id="CHEBI:18420"/>
    </cofactor>
    <text evidence="9">Binds a second Mg(2+) ion via substrate during catalysis.</text>
</comment>
<comment type="catalytic activity">
    <reaction evidence="9">
        <text>(2R)-2-phosphoglycerate = phosphoenolpyruvate + H2O</text>
        <dbReference type="Rhea" id="RHEA:10164"/>
        <dbReference type="ChEBI" id="CHEBI:15377"/>
        <dbReference type="ChEBI" id="CHEBI:58289"/>
        <dbReference type="ChEBI" id="CHEBI:58702"/>
        <dbReference type="EC" id="4.2.1.11"/>
    </reaction>
</comment>
<keyword evidence="9" id="KW-0963">Cytoplasm</keyword>
<feature type="binding site" evidence="9 11">
    <location>
        <position position="325"/>
    </location>
    <ligand>
        <name>Mg(2+)</name>
        <dbReference type="ChEBI" id="CHEBI:18420"/>
    </ligand>
</feature>
<dbReference type="InterPro" id="IPR000941">
    <property type="entry name" value="Enolase"/>
</dbReference>
<sequence length="447" mass="47029">MRERPTTAITNVVAWEALDSRGRPTVACRVQLSGGAVGRAVVPSGASTGAHEAVERRDGGARYDGWGVRDAVAAVVNELGPAVSGLDATNRARVDARLEDVDGTPDLARTGANAVLAVSLAAALAGAEALGRPLWQALADSDGTAATSPTPLLPMPMVNIFSGGAHAAGAIDIQDVLAVPLGARSFAHALELVARVRAATARLLEQRHGCSALVADEGGLSAPLPSNEAAVALVTEGIEVAGLRPGVDVSVAVDLAASQFGTAEGRYDLRSEDRVLDRDAWLEELRRWCERYPIASLEDVLHEDDWDGWTAASAILPAACQLLGDDLFATDRHRVGEGIQRRAANAVLVKPNQAGTLTRAERVVRVAHRAGLATVVSARSGDTEDTWLADLAVGWRAGQIKVGSTMRSERTAKWNRLLELQHDFGSQAVLAGPEVLGRTRPVRASQR</sequence>
<evidence type="ECO:0000256" key="9">
    <source>
        <dbReference type="HAMAP-Rule" id="MF_00318"/>
    </source>
</evidence>
<comment type="pathway">
    <text evidence="1 9">Carbohydrate degradation; glycolysis; pyruvate from D-glyceraldehyde 3-phosphate: step 4/5.</text>
</comment>
<comment type="similarity">
    <text evidence="2 9">Belongs to the enolase family.</text>
</comment>
<evidence type="ECO:0000256" key="11">
    <source>
        <dbReference type="PIRSR" id="PIRSR001400-3"/>
    </source>
</evidence>
<comment type="subcellular location">
    <subcellularLocation>
        <location evidence="9">Cytoplasm</location>
    </subcellularLocation>
    <subcellularLocation>
        <location evidence="9">Secreted</location>
    </subcellularLocation>
    <subcellularLocation>
        <location evidence="9">Cell surface</location>
    </subcellularLocation>
    <text evidence="9">Fractions of enolase are present in both the cytoplasm and on the cell surface.</text>
</comment>
<evidence type="ECO:0000259" key="13">
    <source>
        <dbReference type="SMART" id="SM01193"/>
    </source>
</evidence>
<dbReference type="InterPro" id="IPR020810">
    <property type="entry name" value="Enolase_C"/>
</dbReference>
<dbReference type="InterPro" id="IPR029017">
    <property type="entry name" value="Enolase-like_N"/>
</dbReference>
<evidence type="ECO:0000313" key="14">
    <source>
        <dbReference type="EMBL" id="MBE1610635.1"/>
    </source>
</evidence>
<evidence type="ECO:0000259" key="12">
    <source>
        <dbReference type="SMART" id="SM01192"/>
    </source>
</evidence>
<dbReference type="PANTHER" id="PTHR11902">
    <property type="entry name" value="ENOLASE"/>
    <property type="match status" value="1"/>
</dbReference>
<keyword evidence="8 9" id="KW-0456">Lyase</keyword>
<dbReference type="SMART" id="SM01193">
    <property type="entry name" value="Enolase_N"/>
    <property type="match status" value="1"/>
</dbReference>
<dbReference type="Gene3D" id="3.20.20.120">
    <property type="entry name" value="Enolase-like C-terminal domain"/>
    <property type="match status" value="1"/>
</dbReference>
<dbReference type="GO" id="GO:0000015">
    <property type="term" value="C:phosphopyruvate hydratase complex"/>
    <property type="evidence" value="ECO:0007669"/>
    <property type="project" value="InterPro"/>
</dbReference>
<dbReference type="EMBL" id="JADBEM010000001">
    <property type="protein sequence ID" value="MBE1610635.1"/>
    <property type="molecule type" value="Genomic_DNA"/>
</dbReference>
<evidence type="ECO:0000256" key="10">
    <source>
        <dbReference type="PIRSR" id="PIRSR001400-1"/>
    </source>
</evidence>
<evidence type="ECO:0000256" key="1">
    <source>
        <dbReference type="ARBA" id="ARBA00005031"/>
    </source>
</evidence>
<feature type="domain" description="Enolase N-terminal" evidence="13">
    <location>
        <begin position="9"/>
        <end position="138"/>
    </location>
</feature>
<dbReference type="SFLD" id="SFLDG00178">
    <property type="entry name" value="enolase"/>
    <property type="match status" value="1"/>
</dbReference>
<comment type="caution">
    <text evidence="14">The sequence shown here is derived from an EMBL/GenBank/DDBJ whole genome shotgun (WGS) entry which is preliminary data.</text>
</comment>
<feature type="binding site" evidence="9">
    <location>
        <position position="401"/>
    </location>
    <ligand>
        <name>(2R)-2-phosphoglycerate</name>
        <dbReference type="ChEBI" id="CHEBI:58289"/>
    </ligand>
</feature>
<dbReference type="InterPro" id="IPR036849">
    <property type="entry name" value="Enolase-like_C_sf"/>
</dbReference>
<dbReference type="SFLD" id="SFLDS00001">
    <property type="entry name" value="Enolase"/>
    <property type="match status" value="1"/>
</dbReference>
<dbReference type="GO" id="GO:0009986">
    <property type="term" value="C:cell surface"/>
    <property type="evidence" value="ECO:0007669"/>
    <property type="project" value="UniProtKB-SubCell"/>
</dbReference>
<dbReference type="GO" id="GO:0000287">
    <property type="term" value="F:magnesium ion binding"/>
    <property type="evidence" value="ECO:0007669"/>
    <property type="project" value="UniProtKB-UniRule"/>
</dbReference>
<dbReference type="InterPro" id="IPR020811">
    <property type="entry name" value="Enolase_N"/>
</dbReference>
<dbReference type="EC" id="4.2.1.11" evidence="3 9"/>
<proteinExistence type="inferred from homology"/>
<dbReference type="GO" id="GO:0005576">
    <property type="term" value="C:extracellular region"/>
    <property type="evidence" value="ECO:0007669"/>
    <property type="project" value="UniProtKB-SubCell"/>
</dbReference>
<dbReference type="AlphaFoldDB" id="A0A927RFY3"/>
<accession>A0A927RFY3</accession>
<comment type="function">
    <text evidence="9">Catalyzes the reversible conversion of 2-phosphoglycerate (2-PG) into phosphoenolpyruvate (PEP). It is essential for the degradation of carbohydrates via glycolysis.</text>
</comment>
<dbReference type="RefSeq" id="WP_192753978.1">
    <property type="nucleotide sequence ID" value="NZ_BAABJL010000095.1"/>
</dbReference>
<keyword evidence="5 9" id="KW-0964">Secreted</keyword>
<dbReference type="Pfam" id="PF00113">
    <property type="entry name" value="Enolase_C"/>
    <property type="match status" value="1"/>
</dbReference>
<feature type="binding site" evidence="9">
    <location>
        <position position="350"/>
    </location>
    <ligand>
        <name>(2R)-2-phosphoglycerate</name>
        <dbReference type="ChEBI" id="CHEBI:58289"/>
    </ligand>
</feature>
<keyword evidence="7 9" id="KW-0324">Glycolysis</keyword>
<dbReference type="Gene3D" id="3.30.390.10">
    <property type="entry name" value="Enolase-like, N-terminal domain"/>
    <property type="match status" value="1"/>
</dbReference>
<keyword evidence="6 9" id="KW-0460">Magnesium</keyword>
<dbReference type="SUPFAM" id="SSF54826">
    <property type="entry name" value="Enolase N-terminal domain-like"/>
    <property type="match status" value="1"/>
</dbReference>
<feature type="active site" description="Proton donor" evidence="9 10">
    <location>
        <position position="217"/>
    </location>
</feature>
<dbReference type="Pfam" id="PF03952">
    <property type="entry name" value="Enolase_N"/>
    <property type="match status" value="1"/>
</dbReference>
<comment type="cofactor">
    <cofactor evidence="11">
        <name>Mg(2+)</name>
        <dbReference type="ChEBI" id="CHEBI:18420"/>
    </cofactor>
    <text evidence="11">Mg(2+) is required for catalysis and for stabilizing the dimer.</text>
</comment>
<dbReference type="PANTHER" id="PTHR11902:SF1">
    <property type="entry name" value="ENOLASE"/>
    <property type="match status" value="1"/>
</dbReference>
<dbReference type="PRINTS" id="PR00148">
    <property type="entry name" value="ENOLASE"/>
</dbReference>
<evidence type="ECO:0000256" key="6">
    <source>
        <dbReference type="ARBA" id="ARBA00022842"/>
    </source>
</evidence>
<dbReference type="SFLD" id="SFLDF00002">
    <property type="entry name" value="enolase"/>
    <property type="match status" value="1"/>
</dbReference>
<evidence type="ECO:0000256" key="3">
    <source>
        <dbReference type="ARBA" id="ARBA00012058"/>
    </source>
</evidence>
<gene>
    <name evidence="9" type="primary">eno</name>
    <name evidence="14" type="ORF">HEB94_007483</name>
</gene>
<protein>
    <recommendedName>
        <fullName evidence="4 9">Enolase</fullName>
        <ecNumber evidence="3 9">4.2.1.11</ecNumber>
    </recommendedName>
    <alternativeName>
        <fullName evidence="9">2-phospho-D-glycerate hydro-lyase</fullName>
    </alternativeName>
    <alternativeName>
        <fullName evidence="9">2-phosphoglycerate dehydratase</fullName>
    </alternativeName>
</protein>
<feature type="binding site" evidence="9 11">
    <location>
        <position position="254"/>
    </location>
    <ligand>
        <name>Mg(2+)</name>
        <dbReference type="ChEBI" id="CHEBI:18420"/>
    </ligand>
</feature>
<dbReference type="PIRSF" id="PIRSF001400">
    <property type="entry name" value="Enolase"/>
    <property type="match status" value="1"/>
</dbReference>
<feature type="binding site" evidence="9">
    <location>
        <position position="174"/>
    </location>
    <ligand>
        <name>(2R)-2-phosphoglycerate</name>
        <dbReference type="ChEBI" id="CHEBI:58289"/>
    </ligand>
</feature>
<feature type="binding site" evidence="9 11">
    <location>
        <position position="298"/>
    </location>
    <ligand>
        <name>Mg(2+)</name>
        <dbReference type="ChEBI" id="CHEBI:18420"/>
    </ligand>
</feature>
<feature type="binding site" evidence="9">
    <location>
        <position position="379"/>
    </location>
    <ligand>
        <name>(2R)-2-phosphoglycerate</name>
        <dbReference type="ChEBI" id="CHEBI:58289"/>
    </ligand>
</feature>
<organism evidence="14 15">
    <name type="scientific">Actinopolymorpha pittospori</name>
    <dbReference type="NCBI Taxonomy" id="648752"/>
    <lineage>
        <taxon>Bacteria</taxon>
        <taxon>Bacillati</taxon>
        <taxon>Actinomycetota</taxon>
        <taxon>Actinomycetes</taxon>
        <taxon>Propionibacteriales</taxon>
        <taxon>Actinopolymorphaceae</taxon>
        <taxon>Actinopolymorpha</taxon>
    </lineage>
</organism>
<evidence type="ECO:0000313" key="15">
    <source>
        <dbReference type="Proteomes" id="UP000638648"/>
    </source>
</evidence>
<reference evidence="14" key="1">
    <citation type="submission" date="2020-10" db="EMBL/GenBank/DDBJ databases">
        <title>Sequencing the genomes of 1000 actinobacteria strains.</title>
        <authorList>
            <person name="Klenk H.-P."/>
        </authorList>
    </citation>
    <scope>NUCLEOTIDE SEQUENCE</scope>
    <source>
        <strain evidence="14">DSM 45354</strain>
    </source>
</reference>
<dbReference type="NCBIfam" id="TIGR01060">
    <property type="entry name" value="eno"/>
    <property type="match status" value="1"/>
</dbReference>
<evidence type="ECO:0000256" key="5">
    <source>
        <dbReference type="ARBA" id="ARBA00022525"/>
    </source>
</evidence>
<dbReference type="GO" id="GO:0004634">
    <property type="term" value="F:phosphopyruvate hydratase activity"/>
    <property type="evidence" value="ECO:0007669"/>
    <property type="project" value="UniProtKB-UniRule"/>
</dbReference>
<dbReference type="SUPFAM" id="SSF51604">
    <property type="entry name" value="Enolase C-terminal domain-like"/>
    <property type="match status" value="1"/>
</dbReference>
<dbReference type="SMART" id="SM01192">
    <property type="entry name" value="Enolase_C"/>
    <property type="match status" value="1"/>
</dbReference>
<evidence type="ECO:0000256" key="7">
    <source>
        <dbReference type="ARBA" id="ARBA00023152"/>
    </source>
</evidence>
<feature type="binding site" evidence="9">
    <location>
        <position position="380"/>
    </location>
    <ligand>
        <name>(2R)-2-phosphoglycerate</name>
        <dbReference type="ChEBI" id="CHEBI:58289"/>
    </ligand>
</feature>
<feature type="domain" description="Enolase C-terminal TIM barrel" evidence="12">
    <location>
        <begin position="150"/>
        <end position="438"/>
    </location>
</feature>
<keyword evidence="9 11" id="KW-0479">Metal-binding</keyword>
<name>A0A927RFY3_9ACTN</name>
<dbReference type="GO" id="GO:0006096">
    <property type="term" value="P:glycolytic process"/>
    <property type="evidence" value="ECO:0007669"/>
    <property type="project" value="UniProtKB-UniRule"/>
</dbReference>
<keyword evidence="15" id="KW-1185">Reference proteome</keyword>
<dbReference type="HAMAP" id="MF_00318">
    <property type="entry name" value="Enolase"/>
    <property type="match status" value="1"/>
</dbReference>
<evidence type="ECO:0000256" key="4">
    <source>
        <dbReference type="ARBA" id="ARBA00017068"/>
    </source>
</evidence>
<dbReference type="Proteomes" id="UP000638648">
    <property type="component" value="Unassembled WGS sequence"/>
</dbReference>
<feature type="active site" description="Proton acceptor" evidence="9 10">
    <location>
        <position position="350"/>
    </location>
</feature>
<evidence type="ECO:0000256" key="8">
    <source>
        <dbReference type="ARBA" id="ARBA00023239"/>
    </source>
</evidence>